<keyword evidence="4" id="KW-1185">Reference proteome</keyword>
<dbReference type="OrthoDB" id="3049275at2759"/>
<name>A0A2A9NEK8_9AGAR</name>
<feature type="region of interest" description="Disordered" evidence="1">
    <location>
        <begin position="244"/>
        <end position="273"/>
    </location>
</feature>
<feature type="transmembrane region" description="Helical" evidence="2">
    <location>
        <begin position="106"/>
        <end position="127"/>
    </location>
</feature>
<proteinExistence type="predicted"/>
<evidence type="ECO:0000313" key="4">
    <source>
        <dbReference type="Proteomes" id="UP000242287"/>
    </source>
</evidence>
<feature type="transmembrane region" description="Helical" evidence="2">
    <location>
        <begin position="133"/>
        <end position="155"/>
    </location>
</feature>
<accession>A0A2A9NEK8</accession>
<evidence type="ECO:0000256" key="1">
    <source>
        <dbReference type="SAM" id="MobiDB-lite"/>
    </source>
</evidence>
<keyword evidence="2" id="KW-0812">Transmembrane</keyword>
<protein>
    <submittedName>
        <fullName evidence="3">Uncharacterized protein</fullName>
    </submittedName>
</protein>
<keyword evidence="2" id="KW-0472">Membrane</keyword>
<keyword evidence="2" id="KW-1133">Transmembrane helix</keyword>
<evidence type="ECO:0000313" key="3">
    <source>
        <dbReference type="EMBL" id="PFH49435.1"/>
    </source>
</evidence>
<organism evidence="3 4">
    <name type="scientific">Amanita thiersii Skay4041</name>
    <dbReference type="NCBI Taxonomy" id="703135"/>
    <lineage>
        <taxon>Eukaryota</taxon>
        <taxon>Fungi</taxon>
        <taxon>Dikarya</taxon>
        <taxon>Basidiomycota</taxon>
        <taxon>Agaricomycotina</taxon>
        <taxon>Agaricomycetes</taxon>
        <taxon>Agaricomycetidae</taxon>
        <taxon>Agaricales</taxon>
        <taxon>Pluteineae</taxon>
        <taxon>Amanitaceae</taxon>
        <taxon>Amanita</taxon>
    </lineage>
</organism>
<evidence type="ECO:0000256" key="2">
    <source>
        <dbReference type="SAM" id="Phobius"/>
    </source>
</evidence>
<reference evidence="3 4" key="1">
    <citation type="submission" date="2014-02" db="EMBL/GenBank/DDBJ databases">
        <title>Transposable element dynamics among asymbiotic and ectomycorrhizal Amanita fungi.</title>
        <authorList>
            <consortium name="DOE Joint Genome Institute"/>
            <person name="Hess J."/>
            <person name="Skrede I."/>
            <person name="Wolfe B."/>
            <person name="LaButti K."/>
            <person name="Ohm R.A."/>
            <person name="Grigoriev I.V."/>
            <person name="Pringle A."/>
        </authorList>
    </citation>
    <scope>NUCLEOTIDE SEQUENCE [LARGE SCALE GENOMIC DNA]</scope>
    <source>
        <strain evidence="3 4">SKay4041</strain>
    </source>
</reference>
<sequence>MGGSGSKFSDLFYPDNPNRRARAQQLHNDVKYISHQFEEVKERRSVLLKSIEPKLNELMKKHGYNTTHELDSKLQAILKGNALEQYIRVKNELEGTDRFANMIFKVTSIIGATTGVFLGGLVLTGIMTGGAAFAAMNAVGSALVAIGVIVVFFSISEGTEERYKMRKCIIDLSQKRVKAQAAYAAMNALASLAYDIKLWLDEPLISGNEEIMTKLLSRNFQDKYNESRRTQVVKYLEEFDSRRSSWTNEDPNWKSGPEDILGSLDEPEDSPPRIPSFVEAPGFNPMTAGLISFMAVSPNLMANHKPARNSDSDTNAPTLNDPEEKDDADDSPLKIKFDYTSPDGSGTVELTYLTSDESSCQGIDSTNNKWRIEYESHIIPANPTDLKVSDYLFSLVDCTAGKVFNSCRLNMISQSVR</sequence>
<gene>
    <name evidence="3" type="ORF">AMATHDRAFT_4889</name>
</gene>
<dbReference type="AlphaFoldDB" id="A0A2A9NEK8"/>
<dbReference type="EMBL" id="KZ302029">
    <property type="protein sequence ID" value="PFH49435.1"/>
    <property type="molecule type" value="Genomic_DNA"/>
</dbReference>
<feature type="region of interest" description="Disordered" evidence="1">
    <location>
        <begin position="304"/>
        <end position="340"/>
    </location>
</feature>
<dbReference type="Proteomes" id="UP000242287">
    <property type="component" value="Unassembled WGS sequence"/>
</dbReference>
<feature type="compositionally biased region" description="Acidic residues" evidence="1">
    <location>
        <begin position="321"/>
        <end position="330"/>
    </location>
</feature>